<dbReference type="SUPFAM" id="SSF53474">
    <property type="entry name" value="alpha/beta-Hydrolases"/>
    <property type="match status" value="1"/>
</dbReference>
<dbReference type="PRINTS" id="PR00111">
    <property type="entry name" value="ABHYDROLASE"/>
</dbReference>
<sequence length="356" mass="38482">MNLIYAAIAFLLALLLILVGVTRIGAWLIERRYPPSGEFVTVNGTRMHFVHVPAGKDADLPPLVFIHGASGNLRDQMVPFRPLLEGRAEMLFIDRPGHGWSDRGPAGNLDPTGQAGTIAALMDELGIARAIIVGHSFAGAVLTAFALDEADRTQGLLFLAPASHPWPGGGTAWHYEVTTTPVIGRFFAETLAYPGGKMQMTSAIECVFAPNPVPEEYVTEAAIPLVLRPRAFRANARDVAGLYDFVDELAPRYGEITAPTIVISGDSDTVVYEEIHSVGLARDIPAAELVWVKNLGHKPDWIATDLAIAAIEKLAGEQRDLEALARDVEERIAGDRSGPNCRDEKPVLGPIDQAMR</sequence>
<keyword evidence="3" id="KW-0378">Hydrolase</keyword>
<dbReference type="Proteomes" id="UP001556692">
    <property type="component" value="Unassembled WGS sequence"/>
</dbReference>
<organism evidence="3 4">
    <name type="scientific">Aquibium pacificus</name>
    <dbReference type="NCBI Taxonomy" id="3153579"/>
    <lineage>
        <taxon>Bacteria</taxon>
        <taxon>Pseudomonadati</taxon>
        <taxon>Pseudomonadota</taxon>
        <taxon>Alphaproteobacteria</taxon>
        <taxon>Hyphomicrobiales</taxon>
        <taxon>Phyllobacteriaceae</taxon>
        <taxon>Aquibium</taxon>
    </lineage>
</organism>
<evidence type="ECO:0000259" key="2">
    <source>
        <dbReference type="Pfam" id="PF00561"/>
    </source>
</evidence>
<reference evidence="3 4" key="1">
    <citation type="submission" date="2024-05" db="EMBL/GenBank/DDBJ databases">
        <authorList>
            <person name="Jiang F."/>
        </authorList>
    </citation>
    <scope>NUCLEOTIDE SEQUENCE [LARGE SCALE GENOMIC DNA]</scope>
    <source>
        <strain evidence="3 4">LZ166</strain>
    </source>
</reference>
<dbReference type="GO" id="GO:0016787">
    <property type="term" value="F:hydrolase activity"/>
    <property type="evidence" value="ECO:0007669"/>
    <property type="project" value="UniProtKB-KW"/>
</dbReference>
<comment type="caution">
    <text evidence="3">The sequence shown here is derived from an EMBL/GenBank/DDBJ whole genome shotgun (WGS) entry which is preliminary data.</text>
</comment>
<feature type="domain" description="AB hydrolase-1" evidence="2">
    <location>
        <begin position="61"/>
        <end position="297"/>
    </location>
</feature>
<feature type="region of interest" description="Disordered" evidence="1">
    <location>
        <begin position="334"/>
        <end position="356"/>
    </location>
</feature>
<dbReference type="InterPro" id="IPR000073">
    <property type="entry name" value="AB_hydrolase_1"/>
</dbReference>
<dbReference type="Gene3D" id="3.40.50.1820">
    <property type="entry name" value="alpha/beta hydrolase"/>
    <property type="match status" value="1"/>
</dbReference>
<name>A0ABV3SGA1_9HYPH</name>
<evidence type="ECO:0000313" key="3">
    <source>
        <dbReference type="EMBL" id="MEX0405761.1"/>
    </source>
</evidence>
<accession>A0ABV3SGA1</accession>
<dbReference type="InterPro" id="IPR029058">
    <property type="entry name" value="AB_hydrolase_fold"/>
</dbReference>
<proteinExistence type="predicted"/>
<evidence type="ECO:0000313" key="4">
    <source>
        <dbReference type="Proteomes" id="UP001556692"/>
    </source>
</evidence>
<gene>
    <name evidence="3" type="ORF">ABGN05_08820</name>
</gene>
<keyword evidence="4" id="KW-1185">Reference proteome</keyword>
<protein>
    <submittedName>
        <fullName evidence="3">Alpha/beta hydrolase</fullName>
    </submittedName>
</protein>
<dbReference type="InterPro" id="IPR050266">
    <property type="entry name" value="AB_hydrolase_sf"/>
</dbReference>
<evidence type="ECO:0000256" key="1">
    <source>
        <dbReference type="SAM" id="MobiDB-lite"/>
    </source>
</evidence>
<dbReference type="PANTHER" id="PTHR43798">
    <property type="entry name" value="MONOACYLGLYCEROL LIPASE"/>
    <property type="match status" value="1"/>
</dbReference>
<dbReference type="RefSeq" id="WP_367953641.1">
    <property type="nucleotide sequence ID" value="NZ_JBDPGJ010000002.1"/>
</dbReference>
<dbReference type="EMBL" id="JBDPGJ010000002">
    <property type="protein sequence ID" value="MEX0405761.1"/>
    <property type="molecule type" value="Genomic_DNA"/>
</dbReference>
<dbReference type="Pfam" id="PF00561">
    <property type="entry name" value="Abhydrolase_1"/>
    <property type="match status" value="1"/>
</dbReference>